<dbReference type="SUPFAM" id="SSF53686">
    <property type="entry name" value="Tryptophan synthase beta subunit-like PLP-dependent enzymes"/>
    <property type="match status" value="1"/>
</dbReference>
<sequence length="259" mass="29396">MEYNNELTPVEEYNGIFFKRDDLYAPYGENFITGGKVRQCRDLIKTNLDYINKECDGCIATAAGVASPQSPIVSKVAEEFGLKSIIGFGKTTIKKALKYKGMSICADLGSELIVLTKAPPFNNVLYSSLDKIAEKRPMFKVLFGYAAQEYRSSIIGKIAEQVENIECDTLYVPIGSGMTFTGILEGIRLFQKQFKVVALQPFGFDRKKDIHKNLEGMSWEYEYDYHIGKYPYQKLLKKNVGFELDMIYESKSFEMMEGL</sequence>
<proteinExistence type="predicted"/>
<evidence type="ECO:0008006" key="2">
    <source>
        <dbReference type="Google" id="ProtNLM"/>
    </source>
</evidence>
<gene>
    <name evidence="1" type="ORF">METZ01_LOCUS260545</name>
</gene>
<dbReference type="AlphaFoldDB" id="A0A382JA64"/>
<reference evidence="1" key="1">
    <citation type="submission" date="2018-05" db="EMBL/GenBank/DDBJ databases">
        <authorList>
            <person name="Lanie J.A."/>
            <person name="Ng W.-L."/>
            <person name="Kazmierczak K.M."/>
            <person name="Andrzejewski T.M."/>
            <person name="Davidsen T.M."/>
            <person name="Wayne K.J."/>
            <person name="Tettelin H."/>
            <person name="Glass J.I."/>
            <person name="Rusch D."/>
            <person name="Podicherti R."/>
            <person name="Tsui H.-C.T."/>
            <person name="Winkler M.E."/>
        </authorList>
    </citation>
    <scope>NUCLEOTIDE SEQUENCE</scope>
</reference>
<protein>
    <recommendedName>
        <fullName evidence="2">Tryptophan synthase beta chain-like PALP domain-containing protein</fullName>
    </recommendedName>
</protein>
<dbReference type="InterPro" id="IPR036052">
    <property type="entry name" value="TrpB-like_PALP_sf"/>
</dbReference>
<name>A0A382JA64_9ZZZZ</name>
<evidence type="ECO:0000313" key="1">
    <source>
        <dbReference type="EMBL" id="SVC07691.1"/>
    </source>
</evidence>
<organism evidence="1">
    <name type="scientific">marine metagenome</name>
    <dbReference type="NCBI Taxonomy" id="408172"/>
    <lineage>
        <taxon>unclassified sequences</taxon>
        <taxon>metagenomes</taxon>
        <taxon>ecological metagenomes</taxon>
    </lineage>
</organism>
<dbReference type="EMBL" id="UINC01072218">
    <property type="protein sequence ID" value="SVC07691.1"/>
    <property type="molecule type" value="Genomic_DNA"/>
</dbReference>
<dbReference type="Gene3D" id="3.40.50.1100">
    <property type="match status" value="2"/>
</dbReference>
<accession>A0A382JA64</accession>
<dbReference type="GO" id="GO:0016829">
    <property type="term" value="F:lyase activity"/>
    <property type="evidence" value="ECO:0007669"/>
    <property type="project" value="UniProtKB-ARBA"/>
</dbReference>
<feature type="non-terminal residue" evidence="1">
    <location>
        <position position="259"/>
    </location>
</feature>